<dbReference type="NCBIfam" id="TIGR00785">
    <property type="entry name" value="dass"/>
    <property type="match status" value="1"/>
</dbReference>
<sequence>MTQRVGFWGGLALFALLWLLPAPAGLSAAAWAVAAVAVLMAAWWFTEAVPIAATALLPFLLFPLLGIASAGDAAQSYYSPIIFLVLGGALVALAVEKAGLHRRLALAIARRGGTSPRGLVTAFMLATAIVSMGVSNTATALIMMPIALALVAASHDAIAEADRERFAAALVLGVAYAASIGGLGTLVGSPTNAIAAGLINKTLGTEIDFLTWAMFGLPLVLLGVPLTAFVLNRYLRVPVGAIDRAAVLAAVGETGAYSVFERRLIPVLLLLLFGWTVLPFIKEAIALPRADDGVVAVGIGLLLFLLRKGPGEAPMLEGPDLAKVPWDVILLFGGGLALADGITGSGLAAWLGQQLTVAGTLPPVLLAALIVLLVIVVTEFASNVATASGFIPVVAGLVLATGADPQLLAIPAAMAASWGFMMPAGTGPNAIAYATGRVSVATMVKAGALVDMIGVPLIVGVCFAVAAWV</sequence>
<feature type="transmembrane region" description="Helical" evidence="5">
    <location>
        <begin position="52"/>
        <end position="71"/>
    </location>
</feature>
<dbReference type="KEGG" id="sand:H3309_12500"/>
<feature type="transmembrane region" description="Helical" evidence="5">
    <location>
        <begin position="264"/>
        <end position="281"/>
    </location>
</feature>
<evidence type="ECO:0000256" key="4">
    <source>
        <dbReference type="ARBA" id="ARBA00023136"/>
    </source>
</evidence>
<keyword evidence="4 5" id="KW-0472">Membrane</keyword>
<evidence type="ECO:0000256" key="3">
    <source>
        <dbReference type="ARBA" id="ARBA00022989"/>
    </source>
</evidence>
<dbReference type="Pfam" id="PF00939">
    <property type="entry name" value="Na_sulph_symp"/>
    <property type="match status" value="1"/>
</dbReference>
<reference evidence="6 7" key="1">
    <citation type="submission" date="2020-07" db="EMBL/GenBank/DDBJ databases">
        <title>Complete genome sequence for Sandaracinobacter sp. M6.</title>
        <authorList>
            <person name="Tang Y."/>
            <person name="Liu Q."/>
            <person name="Guo Z."/>
            <person name="Lei P."/>
            <person name="Huang B."/>
        </authorList>
    </citation>
    <scope>NUCLEOTIDE SEQUENCE [LARGE SCALE GENOMIC DNA]</scope>
    <source>
        <strain evidence="6 7">M6</strain>
    </source>
</reference>
<dbReference type="AlphaFoldDB" id="A0A7G5IFN7"/>
<feature type="transmembrane region" description="Helical" evidence="5">
    <location>
        <begin position="328"/>
        <end position="351"/>
    </location>
</feature>
<evidence type="ECO:0000256" key="2">
    <source>
        <dbReference type="ARBA" id="ARBA00022692"/>
    </source>
</evidence>
<dbReference type="EMBL" id="CP059851">
    <property type="protein sequence ID" value="QMW22179.1"/>
    <property type="molecule type" value="Genomic_DNA"/>
</dbReference>
<protein>
    <submittedName>
        <fullName evidence="6">SLC13/DASS family transporter</fullName>
    </submittedName>
</protein>
<feature type="transmembrane region" description="Helical" evidence="5">
    <location>
        <begin position="140"/>
        <end position="159"/>
    </location>
</feature>
<feature type="transmembrane region" description="Helical" evidence="5">
    <location>
        <begin position="446"/>
        <end position="468"/>
    </location>
</feature>
<evidence type="ECO:0000313" key="6">
    <source>
        <dbReference type="EMBL" id="QMW22179.1"/>
    </source>
</evidence>
<dbReference type="GO" id="GO:0008514">
    <property type="term" value="F:organic anion transmembrane transporter activity"/>
    <property type="evidence" value="ECO:0007669"/>
    <property type="project" value="UniProtKB-ARBA"/>
</dbReference>
<dbReference type="GO" id="GO:0005886">
    <property type="term" value="C:plasma membrane"/>
    <property type="evidence" value="ECO:0007669"/>
    <property type="project" value="TreeGrafter"/>
</dbReference>
<accession>A0A7G5IFN7</accession>
<dbReference type="GO" id="GO:1905039">
    <property type="term" value="P:carboxylic acid transmembrane transport"/>
    <property type="evidence" value="ECO:0007669"/>
    <property type="project" value="UniProtKB-ARBA"/>
</dbReference>
<feature type="transmembrane region" description="Helical" evidence="5">
    <location>
        <begin position="384"/>
        <end position="403"/>
    </location>
</feature>
<organism evidence="6 7">
    <name type="scientific">Sandaracinobacteroides saxicola</name>
    <dbReference type="NCBI Taxonomy" id="2759707"/>
    <lineage>
        <taxon>Bacteria</taxon>
        <taxon>Pseudomonadati</taxon>
        <taxon>Pseudomonadota</taxon>
        <taxon>Alphaproteobacteria</taxon>
        <taxon>Sphingomonadales</taxon>
        <taxon>Sphingosinicellaceae</taxon>
        <taxon>Sandaracinobacteroides</taxon>
    </lineage>
</organism>
<proteinExistence type="predicted"/>
<feature type="transmembrane region" description="Helical" evidence="5">
    <location>
        <begin position="287"/>
        <end position="307"/>
    </location>
</feature>
<dbReference type="RefSeq" id="WP_182295024.1">
    <property type="nucleotide sequence ID" value="NZ_CP059851.1"/>
</dbReference>
<evidence type="ECO:0000256" key="5">
    <source>
        <dbReference type="SAM" id="Phobius"/>
    </source>
</evidence>
<feature type="transmembrane region" description="Helical" evidence="5">
    <location>
        <begin position="166"/>
        <end position="189"/>
    </location>
</feature>
<dbReference type="InterPro" id="IPR001898">
    <property type="entry name" value="SLC13A/DASS"/>
</dbReference>
<gene>
    <name evidence="6" type="ORF">H3309_12500</name>
</gene>
<evidence type="ECO:0000313" key="7">
    <source>
        <dbReference type="Proteomes" id="UP000515292"/>
    </source>
</evidence>
<dbReference type="PANTHER" id="PTHR10283">
    <property type="entry name" value="SOLUTE CARRIER FAMILY 13 MEMBER"/>
    <property type="match status" value="1"/>
</dbReference>
<evidence type="ECO:0000256" key="1">
    <source>
        <dbReference type="ARBA" id="ARBA00004141"/>
    </source>
</evidence>
<feature type="transmembrane region" description="Helical" evidence="5">
    <location>
        <begin position="5"/>
        <end position="22"/>
    </location>
</feature>
<name>A0A7G5IFN7_9SPHN</name>
<feature type="transmembrane region" description="Helical" evidence="5">
    <location>
        <begin position="209"/>
        <end position="231"/>
    </location>
</feature>
<dbReference type="PANTHER" id="PTHR10283:SF82">
    <property type="entry name" value="SOLUTE CARRIER FAMILY 13 MEMBER 2"/>
    <property type="match status" value="1"/>
</dbReference>
<keyword evidence="2 5" id="KW-0812">Transmembrane</keyword>
<feature type="transmembrane region" description="Helical" evidence="5">
    <location>
        <begin position="409"/>
        <end position="434"/>
    </location>
</feature>
<comment type="subcellular location">
    <subcellularLocation>
        <location evidence="1">Membrane</location>
        <topology evidence="1">Multi-pass membrane protein</topology>
    </subcellularLocation>
</comment>
<keyword evidence="3 5" id="KW-1133">Transmembrane helix</keyword>
<dbReference type="Proteomes" id="UP000515292">
    <property type="component" value="Chromosome"/>
</dbReference>
<feature type="transmembrane region" description="Helical" evidence="5">
    <location>
        <begin position="357"/>
        <end position="377"/>
    </location>
</feature>
<keyword evidence="7" id="KW-1185">Reference proteome</keyword>
<feature type="transmembrane region" description="Helical" evidence="5">
    <location>
        <begin position="77"/>
        <end position="95"/>
    </location>
</feature>